<evidence type="ECO:0000256" key="2">
    <source>
        <dbReference type="ARBA" id="ARBA00022448"/>
    </source>
</evidence>
<evidence type="ECO:0000256" key="10">
    <source>
        <dbReference type="ARBA" id="ARBA00023136"/>
    </source>
</evidence>
<evidence type="ECO:0000256" key="5">
    <source>
        <dbReference type="ARBA" id="ARBA00022679"/>
    </source>
</evidence>
<keyword evidence="4" id="KW-0762">Sugar transport</keyword>
<dbReference type="GO" id="GO:0016301">
    <property type="term" value="F:kinase activity"/>
    <property type="evidence" value="ECO:0007669"/>
    <property type="project" value="UniProtKB-KW"/>
</dbReference>
<evidence type="ECO:0000259" key="14">
    <source>
        <dbReference type="PROSITE" id="PS51103"/>
    </source>
</evidence>
<evidence type="ECO:0000313" key="16">
    <source>
        <dbReference type="Proteomes" id="UP000291072"/>
    </source>
</evidence>
<feature type="transmembrane region" description="Helical" evidence="12">
    <location>
        <begin position="437"/>
        <end position="454"/>
    </location>
</feature>
<keyword evidence="10 12" id="KW-0472">Membrane</keyword>
<feature type="active site" description="Phosphocysteine intermediate; for EIIB activity" evidence="11">
    <location>
        <position position="606"/>
    </location>
</feature>
<evidence type="ECO:0000256" key="7">
    <source>
        <dbReference type="ARBA" id="ARBA00022692"/>
    </source>
</evidence>
<dbReference type="GO" id="GO:0090563">
    <property type="term" value="F:protein-phosphocysteine-sugar phosphotransferase activity"/>
    <property type="evidence" value="ECO:0007669"/>
    <property type="project" value="TreeGrafter"/>
</dbReference>
<dbReference type="Gene3D" id="3.30.1360.60">
    <property type="entry name" value="Glucose permease domain IIB"/>
    <property type="match status" value="1"/>
</dbReference>
<dbReference type="InterPro" id="IPR050429">
    <property type="entry name" value="PTS_Glucose_EIICBA"/>
</dbReference>
<dbReference type="PROSITE" id="PS51103">
    <property type="entry name" value="PTS_EIIC_TYPE_1"/>
    <property type="match status" value="1"/>
</dbReference>
<comment type="caution">
    <text evidence="15">The sequence shown here is derived from an EMBL/GenBank/DDBJ whole genome shotgun (WGS) entry which is preliminary data.</text>
</comment>
<evidence type="ECO:0000256" key="6">
    <source>
        <dbReference type="ARBA" id="ARBA00022683"/>
    </source>
</evidence>
<keyword evidence="6" id="KW-0598">Phosphotransferase system</keyword>
<feature type="transmembrane region" description="Helical" evidence="12">
    <location>
        <begin position="214"/>
        <end position="234"/>
    </location>
</feature>
<keyword evidence="2" id="KW-0813">Transport</keyword>
<sequence>MSWKQKKAKAMASLSKLSKAFMLPIALLPVAGLFLGVGTTIVGQSMEYSGIWWVGRVLRTTGNIPFQNLPALFAVSVAIAFTKDAGVAGLTAIIAWLVFNMFMAAFMKHGVTEWRIIADFKLNWKRFPNNGSSITGVANTDFHNFAFTMRNQGYIPPYQTTGVTVGGFGAHHIGMKDVLAQDLTARFGSTINPSDITVFDAKSIEKAPLTYDLWFWKGALGVTPSIVTPVLGIGAQTGMGSFGGSLNTGVFGGIAVGALVATIYNKFYKIQLPKFIAFFGGVRAVPIIAFIAVLPLSALFIILWPGFGNLLTEFGKWSGTLPLGLDSFVFGIAKRSLIPFGLHHVFYAPLWWTSAGGQISDFMSASDVKSATTLTAQGDQSGMMAVLADGKLKVQDVWASGLHIGRFQSGEFAIMMFALPAVAIAMWLTVPKQNRKAAMGIYFSAALTSFLTGITEPLEFTFLFVSPALYYLVHVPIFASSYLLANVTGIKIGMTFSGGMLDWIIFGIIPSLNGHDTRWWLVPIEGIGYAVVEATLFYFIIKWKDIQLPGRTTGELKLYTKADVRGKNGAVGGEPGDSEGVPGGQRTLDIIQGLGGMDNLENVDACATRLRVAVKNPEKVQSETLKGLGAVAVIISGNGTQSIFGGEADIIKTNIKEYMEKKANETEDSQVKKAVA</sequence>
<feature type="domain" description="PTS EIIC type-1" evidence="14">
    <location>
        <begin position="8"/>
        <end position="553"/>
    </location>
</feature>
<evidence type="ECO:0000259" key="13">
    <source>
        <dbReference type="PROSITE" id="PS51098"/>
    </source>
</evidence>
<dbReference type="GO" id="GO:0008982">
    <property type="term" value="F:protein-N(PI)-phosphohistidine-sugar phosphotransferase activity"/>
    <property type="evidence" value="ECO:0007669"/>
    <property type="project" value="InterPro"/>
</dbReference>
<evidence type="ECO:0000256" key="12">
    <source>
        <dbReference type="SAM" id="Phobius"/>
    </source>
</evidence>
<feature type="transmembrane region" description="Helical" evidence="12">
    <location>
        <begin position="460"/>
        <end position="485"/>
    </location>
</feature>
<accession>A0A4R0XMQ6</accession>
<keyword evidence="3" id="KW-1003">Cell membrane</keyword>
<dbReference type="CDD" id="cd00212">
    <property type="entry name" value="PTS_IIB_glc"/>
    <property type="match status" value="1"/>
</dbReference>
<evidence type="ECO:0000256" key="9">
    <source>
        <dbReference type="ARBA" id="ARBA00022989"/>
    </source>
</evidence>
<keyword evidence="8" id="KW-0418">Kinase</keyword>
<feature type="transmembrane region" description="Helical" evidence="12">
    <location>
        <begin position="519"/>
        <end position="541"/>
    </location>
</feature>
<dbReference type="InterPro" id="IPR003352">
    <property type="entry name" value="PTS_EIIC"/>
</dbReference>
<keyword evidence="7 12" id="KW-0812">Transmembrane</keyword>
<dbReference type="Pfam" id="PF02378">
    <property type="entry name" value="PTS_EIIC"/>
    <property type="match status" value="2"/>
</dbReference>
<evidence type="ECO:0000313" key="15">
    <source>
        <dbReference type="EMBL" id="TCG11818.1"/>
    </source>
</evidence>
<keyword evidence="5" id="KW-0808">Transferase</keyword>
<dbReference type="InterPro" id="IPR018113">
    <property type="entry name" value="PTrfase_EIIB_Cys"/>
</dbReference>
<name>A0A4R0XMQ6_9MOLU</name>
<dbReference type="InterPro" id="IPR036878">
    <property type="entry name" value="Glu_permease_IIB"/>
</dbReference>
<comment type="subcellular location">
    <subcellularLocation>
        <location evidence="1">Cell membrane</location>
        <topology evidence="1">Multi-pass membrane protein</topology>
    </subcellularLocation>
</comment>
<dbReference type="Proteomes" id="UP000291072">
    <property type="component" value="Unassembled WGS sequence"/>
</dbReference>
<feature type="transmembrane region" description="Helical" evidence="12">
    <location>
        <begin position="71"/>
        <end position="99"/>
    </location>
</feature>
<feature type="transmembrane region" description="Helical" evidence="12">
    <location>
        <begin position="492"/>
        <end position="513"/>
    </location>
</feature>
<dbReference type="EMBL" id="PSZP01000003">
    <property type="protein sequence ID" value="TCG11818.1"/>
    <property type="molecule type" value="Genomic_DNA"/>
</dbReference>
<feature type="transmembrane region" description="Helical" evidence="12">
    <location>
        <begin position="246"/>
        <end position="264"/>
    </location>
</feature>
<evidence type="ECO:0000256" key="3">
    <source>
        <dbReference type="ARBA" id="ARBA00022475"/>
    </source>
</evidence>
<evidence type="ECO:0000256" key="1">
    <source>
        <dbReference type="ARBA" id="ARBA00004651"/>
    </source>
</evidence>
<feature type="transmembrane region" description="Helical" evidence="12">
    <location>
        <begin position="276"/>
        <end position="304"/>
    </location>
</feature>
<protein>
    <recommendedName>
        <fullName evidence="17">PTS sugar transporter subunit IIA</fullName>
    </recommendedName>
</protein>
<dbReference type="Pfam" id="PF00367">
    <property type="entry name" value="PTS_EIIB"/>
    <property type="match status" value="1"/>
</dbReference>
<evidence type="ECO:0008006" key="17">
    <source>
        <dbReference type="Google" id="ProtNLM"/>
    </source>
</evidence>
<keyword evidence="16" id="KW-1185">Reference proteome</keyword>
<dbReference type="NCBIfam" id="TIGR00826">
    <property type="entry name" value="EIIB_glc"/>
    <property type="match status" value="1"/>
</dbReference>
<dbReference type="GO" id="GO:0009401">
    <property type="term" value="P:phosphoenolpyruvate-dependent sugar phosphotransferase system"/>
    <property type="evidence" value="ECO:0007669"/>
    <property type="project" value="UniProtKB-KW"/>
</dbReference>
<dbReference type="InterPro" id="IPR001996">
    <property type="entry name" value="PTS_IIB_1"/>
</dbReference>
<reference evidence="15 16" key="1">
    <citation type="submission" date="2018-02" db="EMBL/GenBank/DDBJ databases">
        <title>Mycoplasma marinum and Mycoplasma todarodis sp. nov., moderately halophilic and psychrotolerant mycoplasmas isolated from cephalopods.</title>
        <authorList>
            <person name="Viver T."/>
        </authorList>
    </citation>
    <scope>NUCLEOTIDE SEQUENCE [LARGE SCALE GENOMIC DNA]</scope>
    <source>
        <strain evidence="15 16">5H</strain>
    </source>
</reference>
<keyword evidence="9 12" id="KW-1133">Transmembrane helix</keyword>
<evidence type="ECO:0000256" key="8">
    <source>
        <dbReference type="ARBA" id="ARBA00022777"/>
    </source>
</evidence>
<feature type="domain" description="PTS EIIB type-1" evidence="13">
    <location>
        <begin position="584"/>
        <end position="665"/>
    </location>
</feature>
<dbReference type="PROSITE" id="PS01035">
    <property type="entry name" value="PTS_EIIB_TYPE_1_CYS"/>
    <property type="match status" value="1"/>
</dbReference>
<feature type="transmembrane region" description="Helical" evidence="12">
    <location>
        <begin position="412"/>
        <end position="430"/>
    </location>
</feature>
<dbReference type="AlphaFoldDB" id="A0A4R0XMQ6"/>
<organism evidence="15 16">
    <name type="scientific">Mycoplasma todarodis</name>
    <dbReference type="NCBI Taxonomy" id="1937191"/>
    <lineage>
        <taxon>Bacteria</taxon>
        <taxon>Bacillati</taxon>
        <taxon>Mycoplasmatota</taxon>
        <taxon>Mollicutes</taxon>
        <taxon>Mycoplasmataceae</taxon>
        <taxon>Mycoplasma</taxon>
    </lineage>
</organism>
<dbReference type="OrthoDB" id="9764327at2"/>
<dbReference type="RefSeq" id="WP_131613139.1">
    <property type="nucleotide sequence ID" value="NZ_PSZP01000003.1"/>
</dbReference>
<dbReference type="GO" id="GO:0005886">
    <property type="term" value="C:plasma membrane"/>
    <property type="evidence" value="ECO:0007669"/>
    <property type="project" value="UniProtKB-SubCell"/>
</dbReference>
<evidence type="ECO:0000256" key="11">
    <source>
        <dbReference type="PROSITE-ProRule" id="PRU00421"/>
    </source>
</evidence>
<feature type="transmembrane region" description="Helical" evidence="12">
    <location>
        <begin position="21"/>
        <end position="43"/>
    </location>
</feature>
<dbReference type="SUPFAM" id="SSF55604">
    <property type="entry name" value="Glucose permease domain IIB"/>
    <property type="match status" value="1"/>
</dbReference>
<dbReference type="PROSITE" id="PS51098">
    <property type="entry name" value="PTS_EIIB_TYPE_1"/>
    <property type="match status" value="1"/>
</dbReference>
<proteinExistence type="predicted"/>
<evidence type="ECO:0000256" key="4">
    <source>
        <dbReference type="ARBA" id="ARBA00022597"/>
    </source>
</evidence>
<dbReference type="InterPro" id="IPR013013">
    <property type="entry name" value="PTS_EIIC_1"/>
</dbReference>
<dbReference type="PANTHER" id="PTHR30009">
    <property type="entry name" value="CYTOCHROME C-TYPE SYNTHESIS PROTEIN AND PTS TRANSMEMBRANE COMPONENT"/>
    <property type="match status" value="1"/>
</dbReference>
<dbReference type="PANTHER" id="PTHR30009:SF20">
    <property type="entry name" value="PTS SYSTEM GLUCOSE-SPECIFIC EIICB COMPONENT-RELATED"/>
    <property type="match status" value="1"/>
</dbReference>
<gene>
    <name evidence="15" type="ORF">C4B25_00675</name>
</gene>